<dbReference type="InterPro" id="IPR008914">
    <property type="entry name" value="PEBP"/>
</dbReference>
<dbReference type="GO" id="GO:0030162">
    <property type="term" value="P:regulation of proteolysis"/>
    <property type="evidence" value="ECO:0007669"/>
    <property type="project" value="TreeGrafter"/>
</dbReference>
<accession>A0A0U5GN13</accession>
<proteinExistence type="predicted"/>
<evidence type="ECO:0000313" key="2">
    <source>
        <dbReference type="Proteomes" id="UP000054771"/>
    </source>
</evidence>
<dbReference type="SUPFAM" id="SSF49777">
    <property type="entry name" value="PEBP-like"/>
    <property type="match status" value="1"/>
</dbReference>
<dbReference type="GO" id="GO:0046578">
    <property type="term" value="P:regulation of Ras protein signal transduction"/>
    <property type="evidence" value="ECO:0007669"/>
    <property type="project" value="TreeGrafter"/>
</dbReference>
<dbReference type="OMA" id="PIAHWIQ"/>
<dbReference type="GO" id="GO:0005543">
    <property type="term" value="F:phospholipid binding"/>
    <property type="evidence" value="ECO:0007669"/>
    <property type="project" value="TreeGrafter"/>
</dbReference>
<dbReference type="Gene3D" id="3.90.280.10">
    <property type="entry name" value="PEBP-like"/>
    <property type="match status" value="1"/>
</dbReference>
<gene>
    <name evidence="1" type="ORF">ASPCAL07589</name>
</gene>
<keyword evidence="2" id="KW-1185">Reference proteome</keyword>
<protein>
    <recommendedName>
        <fullName evidence="3">PEBP-like protein</fullName>
    </recommendedName>
</protein>
<dbReference type="STRING" id="454130.A0A0U5GN13"/>
<reference evidence="2" key="1">
    <citation type="journal article" date="2016" name="Genome Announc.">
        <title>Draft genome sequences of fungus Aspergillus calidoustus.</title>
        <authorList>
            <person name="Horn F."/>
            <person name="Linde J."/>
            <person name="Mattern D.J."/>
            <person name="Walther G."/>
            <person name="Guthke R."/>
            <person name="Scherlach K."/>
            <person name="Martin K."/>
            <person name="Brakhage A.A."/>
            <person name="Petzke L."/>
            <person name="Valiante V."/>
        </authorList>
    </citation>
    <scope>NUCLEOTIDE SEQUENCE [LARGE SCALE GENOMIC DNA]</scope>
    <source>
        <strain evidence="2">SF006504</strain>
    </source>
</reference>
<dbReference type="PANTHER" id="PTHR11362">
    <property type="entry name" value="PHOSPHATIDYLETHANOLAMINE-BINDING PROTEIN"/>
    <property type="match status" value="1"/>
</dbReference>
<dbReference type="CDD" id="cd00866">
    <property type="entry name" value="PEBP_euk"/>
    <property type="match status" value="1"/>
</dbReference>
<dbReference type="AlphaFoldDB" id="A0A0U5GN13"/>
<name>A0A0U5GN13_ASPCI</name>
<dbReference type="Pfam" id="PF01161">
    <property type="entry name" value="PBP"/>
    <property type="match status" value="1"/>
</dbReference>
<organism evidence="1 2">
    <name type="scientific">Aspergillus calidoustus</name>
    <dbReference type="NCBI Taxonomy" id="454130"/>
    <lineage>
        <taxon>Eukaryota</taxon>
        <taxon>Fungi</taxon>
        <taxon>Dikarya</taxon>
        <taxon>Ascomycota</taxon>
        <taxon>Pezizomycotina</taxon>
        <taxon>Eurotiomycetes</taxon>
        <taxon>Eurotiomycetidae</taxon>
        <taxon>Eurotiales</taxon>
        <taxon>Aspergillaceae</taxon>
        <taxon>Aspergillus</taxon>
        <taxon>Aspergillus subgen. Nidulantes</taxon>
    </lineage>
</organism>
<dbReference type="GO" id="GO:0030414">
    <property type="term" value="F:peptidase inhibitor activity"/>
    <property type="evidence" value="ECO:0007669"/>
    <property type="project" value="TreeGrafter"/>
</dbReference>
<dbReference type="OrthoDB" id="2506647at2759"/>
<dbReference type="PANTHER" id="PTHR11362:SF78">
    <property type="entry name" value="PROTEASE INHIBITOR"/>
    <property type="match status" value="1"/>
</dbReference>
<sequence length="173" mass="18902">MPDVSKHAVVLQGLMSGTYRTLGLSIGSHNVTPGLKIPKRDTQSTPTLSAPAGLGDGLYTVISLDLDAPFTSWNVLSPAVHWIQLGFKVDQRNQELKTDELPIVPWVAANPPPRAAPHRYVFFLYNQKPAATVSPTLKERPLGVLQRMRFDLDAMAIQLGLGEIVAANYFVSN</sequence>
<dbReference type="InterPro" id="IPR035810">
    <property type="entry name" value="PEBP_euk"/>
</dbReference>
<dbReference type="EMBL" id="CDMC01000006">
    <property type="protein sequence ID" value="CEN60918.1"/>
    <property type="molecule type" value="Genomic_DNA"/>
</dbReference>
<dbReference type="InterPro" id="IPR036610">
    <property type="entry name" value="PEBP-like_sf"/>
</dbReference>
<evidence type="ECO:0000313" key="1">
    <source>
        <dbReference type="EMBL" id="CEN60918.1"/>
    </source>
</evidence>
<evidence type="ECO:0008006" key="3">
    <source>
        <dbReference type="Google" id="ProtNLM"/>
    </source>
</evidence>
<dbReference type="Proteomes" id="UP000054771">
    <property type="component" value="Unassembled WGS sequence"/>
</dbReference>